<protein>
    <submittedName>
        <fullName evidence="1">Uncharacterized protein</fullName>
    </submittedName>
</protein>
<reference evidence="1" key="1">
    <citation type="submission" date="2020-07" db="EMBL/GenBank/DDBJ databases">
        <title>Multicomponent nature underlies the extraordinary mechanical properties of spider dragline silk.</title>
        <authorList>
            <person name="Kono N."/>
            <person name="Nakamura H."/>
            <person name="Mori M."/>
            <person name="Yoshida Y."/>
            <person name="Ohtoshi R."/>
            <person name="Malay A.D."/>
            <person name="Moran D.A.P."/>
            <person name="Tomita M."/>
            <person name="Numata K."/>
            <person name="Arakawa K."/>
        </authorList>
    </citation>
    <scope>NUCLEOTIDE SEQUENCE</scope>
</reference>
<comment type="caution">
    <text evidence="1">The sequence shown here is derived from an EMBL/GenBank/DDBJ whole genome shotgun (WGS) entry which is preliminary data.</text>
</comment>
<organism evidence="1 2">
    <name type="scientific">Trichonephila clavata</name>
    <name type="common">Joro spider</name>
    <name type="synonym">Nephila clavata</name>
    <dbReference type="NCBI Taxonomy" id="2740835"/>
    <lineage>
        <taxon>Eukaryota</taxon>
        <taxon>Metazoa</taxon>
        <taxon>Ecdysozoa</taxon>
        <taxon>Arthropoda</taxon>
        <taxon>Chelicerata</taxon>
        <taxon>Arachnida</taxon>
        <taxon>Araneae</taxon>
        <taxon>Araneomorphae</taxon>
        <taxon>Entelegynae</taxon>
        <taxon>Araneoidea</taxon>
        <taxon>Nephilidae</taxon>
        <taxon>Trichonephila</taxon>
    </lineage>
</organism>
<keyword evidence="2" id="KW-1185">Reference proteome</keyword>
<gene>
    <name evidence="1" type="ORF">TNCT_272041</name>
</gene>
<proteinExistence type="predicted"/>
<dbReference type="AlphaFoldDB" id="A0A8X6IQU7"/>
<name>A0A8X6IQU7_TRICU</name>
<accession>A0A8X6IQU7</accession>
<dbReference type="Proteomes" id="UP000887116">
    <property type="component" value="Unassembled WGS sequence"/>
</dbReference>
<dbReference type="EMBL" id="BMAO01015077">
    <property type="protein sequence ID" value="GFQ99197.1"/>
    <property type="molecule type" value="Genomic_DNA"/>
</dbReference>
<evidence type="ECO:0000313" key="2">
    <source>
        <dbReference type="Proteomes" id="UP000887116"/>
    </source>
</evidence>
<evidence type="ECO:0000313" key="1">
    <source>
        <dbReference type="EMBL" id="GFQ99197.1"/>
    </source>
</evidence>
<sequence>MTTHNIKSLYLGVQNLTTKLYISNVNVTLIFYTGLDVDHIGYAYSASTSLLKTNSPVKMTHCHSPLLHAAPLWYYYSIWKGCCGVRSCFHYGLHGSYREVCSYLLMVLTFKMTYRVY</sequence>